<sequence length="295" mass="33128">MIFNYISMKFIWLCSFCLLSLTLNAKVNIHSSSLEGGFGNGNLNEHSNSDSLIFKYGKQAYLKKIWSLQYPREATMAEKQGTMIFKITITPEGSMKATLLTDLGTEINEAVTALIGSLGDQFLVQPEEYSIYQTIFFSLHHSYQDAFKSSVEGFKTDYDGMWLEPSRAEVMMRVRSVSGTVSGVSVRTSGQVSSAQAQAMISAAEASANRTTYNEPKMPLEGYQLKSYNLKMKQYEKYVAKGKTKKAYGAVSELILFNPFDIKLIQARRRMEKELGVDTYRSFDIPLTVALSEVK</sequence>
<evidence type="ECO:0008006" key="4">
    <source>
        <dbReference type="Google" id="ProtNLM"/>
    </source>
</evidence>
<dbReference type="AlphaFoldDB" id="A0A150XUM6"/>
<accession>A0A150XUM6</accession>
<dbReference type="EMBL" id="LRDB01000003">
    <property type="protein sequence ID" value="KYG82423.1"/>
    <property type="molecule type" value="Genomic_DNA"/>
</dbReference>
<name>A0A150XUM6_9BACT</name>
<dbReference type="Proteomes" id="UP000075615">
    <property type="component" value="Unassembled WGS sequence"/>
</dbReference>
<gene>
    <name evidence="2" type="ORF">AWN68_14265</name>
</gene>
<feature type="signal peptide" evidence="1">
    <location>
        <begin position="1"/>
        <end position="25"/>
    </location>
</feature>
<feature type="chain" id="PRO_5007575185" description="TonB C-terminal domain-containing protein" evidence="1">
    <location>
        <begin position="26"/>
        <end position="295"/>
    </location>
</feature>
<reference evidence="2 3" key="1">
    <citation type="submission" date="2016-01" db="EMBL/GenBank/DDBJ databases">
        <title>Genome sequencing of Roseivirga echinicomitans KMM 6058.</title>
        <authorList>
            <person name="Selvaratnam C."/>
            <person name="Thevarajoo S."/>
            <person name="Goh K.M."/>
            <person name="Ee R."/>
            <person name="Chan K.-G."/>
            <person name="Chong C.S."/>
        </authorList>
    </citation>
    <scope>NUCLEOTIDE SEQUENCE [LARGE SCALE GENOMIC DNA]</scope>
    <source>
        <strain evidence="2 3">KMM 6058</strain>
    </source>
</reference>
<keyword evidence="1" id="KW-0732">Signal</keyword>
<evidence type="ECO:0000313" key="2">
    <source>
        <dbReference type="EMBL" id="KYG82423.1"/>
    </source>
</evidence>
<keyword evidence="3" id="KW-1185">Reference proteome</keyword>
<evidence type="ECO:0000256" key="1">
    <source>
        <dbReference type="SAM" id="SignalP"/>
    </source>
</evidence>
<comment type="caution">
    <text evidence="2">The sequence shown here is derived from an EMBL/GenBank/DDBJ whole genome shotgun (WGS) entry which is preliminary data.</text>
</comment>
<evidence type="ECO:0000313" key="3">
    <source>
        <dbReference type="Proteomes" id="UP000075615"/>
    </source>
</evidence>
<dbReference type="STRING" id="296218.AWN68_14265"/>
<organism evidence="2 3">
    <name type="scientific">Roseivirga echinicomitans</name>
    <dbReference type="NCBI Taxonomy" id="296218"/>
    <lineage>
        <taxon>Bacteria</taxon>
        <taxon>Pseudomonadati</taxon>
        <taxon>Bacteroidota</taxon>
        <taxon>Cytophagia</taxon>
        <taxon>Cytophagales</taxon>
        <taxon>Roseivirgaceae</taxon>
        <taxon>Roseivirga</taxon>
    </lineage>
</organism>
<protein>
    <recommendedName>
        <fullName evidence="4">TonB C-terminal domain-containing protein</fullName>
    </recommendedName>
</protein>
<proteinExistence type="predicted"/>